<dbReference type="Gene3D" id="3.40.50.2000">
    <property type="entry name" value="Glycogen Phosphorylase B"/>
    <property type="match status" value="2"/>
</dbReference>
<accession>F8A0A9</accession>
<dbReference type="OrthoDB" id="6620093at2"/>
<dbReference type="GO" id="GO:0008194">
    <property type="term" value="F:UDP-glycosyltransferase activity"/>
    <property type="evidence" value="ECO:0007669"/>
    <property type="project" value="InterPro"/>
</dbReference>
<dbReference type="InterPro" id="IPR002213">
    <property type="entry name" value="UDP_glucos_trans"/>
</dbReference>
<dbReference type="RefSeq" id="WP_013884191.1">
    <property type="nucleotide sequence ID" value="NC_015671.1"/>
</dbReference>
<feature type="domain" description="Erythromycin biosynthesis protein CIII-like C-terminal" evidence="1">
    <location>
        <begin position="317"/>
        <end position="423"/>
    </location>
</feature>
<reference evidence="3" key="1">
    <citation type="submission" date="2011-04" db="EMBL/GenBank/DDBJ databases">
        <title>Complete sequence of Cellvibrio gilvus ATCC 13127.</title>
        <authorList>
            <person name="Lucas S."/>
            <person name="Han J."/>
            <person name="Lapidus A."/>
            <person name="Cheng J.-F."/>
            <person name="Goodwin L."/>
            <person name="Pitluck S."/>
            <person name="Peters L."/>
            <person name="Munk A."/>
            <person name="Detter J.C."/>
            <person name="Han C."/>
            <person name="Tapia R."/>
            <person name="Land M."/>
            <person name="Hauser L."/>
            <person name="Kyrpides N."/>
            <person name="Ivanova N."/>
            <person name="Ovchinnikova G."/>
            <person name="Pagani I."/>
            <person name="Mead D."/>
            <person name="Brumm P."/>
            <person name="Woyke T."/>
        </authorList>
    </citation>
    <scope>NUCLEOTIDE SEQUENCE [LARGE SCALE GENOMIC DNA]</scope>
    <source>
        <strain evidence="3">ATCC 13127 / NRRL B-14078</strain>
    </source>
</reference>
<name>F8A0A9_CELGA</name>
<dbReference type="HOGENOM" id="CLU_000537_4_1_11"/>
<dbReference type="PANTHER" id="PTHR21015">
    <property type="entry name" value="UDP-N-ACETYLGLUCOSAMINE--N-ACETYLMURAMYL-(PENTAPEPTIDE) PYROPHOSPHORYL-UNDECAPRENOL N-ACETYLGLUCOSAMINE TRANSFERASE 1"/>
    <property type="match status" value="1"/>
</dbReference>
<dbReference type="eggNOG" id="COG1819">
    <property type="taxonomic scope" value="Bacteria"/>
</dbReference>
<proteinExistence type="predicted"/>
<dbReference type="Pfam" id="PF06722">
    <property type="entry name" value="EryCIII-like_C"/>
    <property type="match status" value="1"/>
</dbReference>
<dbReference type="EMBL" id="CP002665">
    <property type="protein sequence ID" value="AEI12673.1"/>
    <property type="molecule type" value="Genomic_DNA"/>
</dbReference>
<gene>
    <name evidence="2" type="ordered locus">Celgi_2173</name>
</gene>
<organism evidence="2 3">
    <name type="scientific">Cellulomonas gilvus (strain ATCC 13127 / NRRL B-14078)</name>
    <name type="common">Cellvibrio gilvus</name>
    <dbReference type="NCBI Taxonomy" id="593907"/>
    <lineage>
        <taxon>Bacteria</taxon>
        <taxon>Bacillati</taxon>
        <taxon>Actinomycetota</taxon>
        <taxon>Actinomycetes</taxon>
        <taxon>Micrococcales</taxon>
        <taxon>Cellulomonadaceae</taxon>
        <taxon>Cellulomonas</taxon>
    </lineage>
</organism>
<dbReference type="STRING" id="593907.Celgi_2173"/>
<dbReference type="PANTHER" id="PTHR21015:SF22">
    <property type="entry name" value="GLYCOSYLTRANSFERASE"/>
    <property type="match status" value="1"/>
</dbReference>
<dbReference type="AlphaFoldDB" id="F8A0A9"/>
<keyword evidence="2" id="KW-0808">Transferase</keyword>
<dbReference type="SUPFAM" id="SSF53756">
    <property type="entry name" value="UDP-Glycosyltransferase/glycogen phosphorylase"/>
    <property type="match status" value="1"/>
</dbReference>
<dbReference type="KEGG" id="cga:Celgi_2173"/>
<keyword evidence="3" id="KW-1185">Reference proteome</keyword>
<dbReference type="InterPro" id="IPR010610">
    <property type="entry name" value="EryCIII-like_C"/>
</dbReference>
<dbReference type="Proteomes" id="UP000000485">
    <property type="component" value="Chromosome"/>
</dbReference>
<dbReference type="GO" id="GO:0016758">
    <property type="term" value="F:hexosyltransferase activity"/>
    <property type="evidence" value="ECO:0007669"/>
    <property type="project" value="UniProtKB-ARBA"/>
</dbReference>
<evidence type="ECO:0000313" key="3">
    <source>
        <dbReference type="Proteomes" id="UP000000485"/>
    </source>
</evidence>
<dbReference type="CDD" id="cd03784">
    <property type="entry name" value="GT1_Gtf-like"/>
    <property type="match status" value="1"/>
</dbReference>
<evidence type="ECO:0000313" key="2">
    <source>
        <dbReference type="EMBL" id="AEI12673.1"/>
    </source>
</evidence>
<protein>
    <submittedName>
        <fullName evidence="2">Glycosyltransferase, MGT family</fullName>
    </submittedName>
</protein>
<evidence type="ECO:0000259" key="1">
    <source>
        <dbReference type="Pfam" id="PF06722"/>
    </source>
</evidence>
<sequence>MTRILFALTPATGHVRPVLPVVQRLAQDGHDVTVYTGERFGDAIAAAGARHAPTTIGRDLPEALVEAWSRRNGAPPPGLRRLAWDVLHHVVLTIPGFLVDLADLVRDERPDVIVSDTAMVAGVLAGRVHGIPTVSLSVSPLSLTSRDTFPFGTGLQPPQGPVERARAAWMRVAVQRGLFRAAQREALQVVAEAGLPRPRGFVLDWAQTLADRVLHLSVPGLEYPRADLPTHVEVVGATARSGPAAPFDEPAWWPWLHAARASGRRVVVVTQGTLATDPAQLVLPALDALRGEDVLVVATTGAPGLERAVPATRRAENAVVERFVPFEHLLPLADVLVTNGGFGGVQEALAHGMPVVVAGRAQDKAEVGARVRWSGAGVVVHTDRVTDAATPAAVLRGVRQVLTDQRFAARARELACEYAALDGASRVADVVLGLAGRGALTADPA</sequence>